<dbReference type="InterPro" id="IPR010065">
    <property type="entry name" value="AA_ABC_transptr_permease_3TM"/>
</dbReference>
<comment type="subcellular location">
    <subcellularLocation>
        <location evidence="1">Cell inner membrane</location>
        <topology evidence="1">Multi-pass membrane protein</topology>
    </subcellularLocation>
    <subcellularLocation>
        <location evidence="9">Cell membrane</location>
        <topology evidence="9">Multi-pass membrane protein</topology>
    </subcellularLocation>
</comment>
<dbReference type="AlphaFoldDB" id="A0AA90TBG1"/>
<gene>
    <name evidence="11" type="ORF">Q5I04_04215</name>
    <name evidence="12" type="ORF">Q5I06_03050</name>
</gene>
<dbReference type="InterPro" id="IPR035906">
    <property type="entry name" value="MetI-like_sf"/>
</dbReference>
<dbReference type="RefSeq" id="WP_305517014.1">
    <property type="nucleotide sequence ID" value="NZ_JAUPEV010000005.1"/>
</dbReference>
<evidence type="ECO:0000313" key="11">
    <source>
        <dbReference type="EMBL" id="MDO7253113.1"/>
    </source>
</evidence>
<evidence type="ECO:0000256" key="6">
    <source>
        <dbReference type="ARBA" id="ARBA00022970"/>
    </source>
</evidence>
<dbReference type="NCBIfam" id="TIGR01726">
    <property type="entry name" value="HEQRo_perm_3TM"/>
    <property type="match status" value="1"/>
</dbReference>
<feature type="domain" description="ABC transmembrane type-1" evidence="10">
    <location>
        <begin position="12"/>
        <end position="195"/>
    </location>
</feature>
<dbReference type="GO" id="GO:0043190">
    <property type="term" value="C:ATP-binding cassette (ABC) transporter complex"/>
    <property type="evidence" value="ECO:0007669"/>
    <property type="project" value="InterPro"/>
</dbReference>
<evidence type="ECO:0000256" key="7">
    <source>
        <dbReference type="ARBA" id="ARBA00022989"/>
    </source>
</evidence>
<sequence length="211" mass="23778">MIHSIPAYTKGLYLTLQISFWGILIAIVIGFVVATTLYYQVKYLKNISKIYIEISRNTPMLIQLFFLYYGFGQIGFKLEAYECAIISVAFLGGSYMAESFRSGLESISKIQIESGKSLGLGKISLLYHVILPQSLSVSIPYLGANAIFLLKETSVVSAIALVDVMFVTKDFIGTYYKTNEALIMLVLSYLIVLLPMSAFFVFLEHHYRKRL</sequence>
<keyword evidence="14" id="KW-1185">Reference proteome</keyword>
<dbReference type="InterPro" id="IPR043429">
    <property type="entry name" value="ArtM/GltK/GlnP/TcyL/YhdX-like"/>
</dbReference>
<evidence type="ECO:0000313" key="13">
    <source>
        <dbReference type="Proteomes" id="UP001177258"/>
    </source>
</evidence>
<keyword evidence="8 9" id="KW-0472">Membrane</keyword>
<feature type="transmembrane region" description="Helical" evidence="9">
    <location>
        <begin position="181"/>
        <end position="203"/>
    </location>
</feature>
<proteinExistence type="inferred from homology"/>
<feature type="transmembrane region" description="Helical" evidence="9">
    <location>
        <begin position="18"/>
        <end position="39"/>
    </location>
</feature>
<dbReference type="Proteomes" id="UP001240777">
    <property type="component" value="Unassembled WGS sequence"/>
</dbReference>
<evidence type="ECO:0000256" key="9">
    <source>
        <dbReference type="RuleBase" id="RU363032"/>
    </source>
</evidence>
<dbReference type="EMBL" id="JAUPEV010000005">
    <property type="protein sequence ID" value="MDO7253113.1"/>
    <property type="molecule type" value="Genomic_DNA"/>
</dbReference>
<comment type="similarity">
    <text evidence="2">Belongs to the binding-protein-dependent transport system permease family. HisMQ subfamily.</text>
</comment>
<dbReference type="Gene3D" id="1.10.3720.10">
    <property type="entry name" value="MetI-like"/>
    <property type="match status" value="1"/>
</dbReference>
<keyword evidence="7 9" id="KW-1133">Transmembrane helix</keyword>
<evidence type="ECO:0000256" key="5">
    <source>
        <dbReference type="ARBA" id="ARBA00022692"/>
    </source>
</evidence>
<dbReference type="PROSITE" id="PS50928">
    <property type="entry name" value="ABC_TM1"/>
    <property type="match status" value="1"/>
</dbReference>
<dbReference type="Pfam" id="PF00528">
    <property type="entry name" value="BPD_transp_1"/>
    <property type="match status" value="1"/>
</dbReference>
<evidence type="ECO:0000313" key="14">
    <source>
        <dbReference type="Proteomes" id="UP001240777"/>
    </source>
</evidence>
<reference evidence="11 13" key="3">
    <citation type="journal article" date="2024" name="Syst. Appl. Microbiol.">
        <title>Helicobacter cappadocius sp. nov., from lizards: The first psychrotrophic Helicobacter species.</title>
        <authorList>
            <person name="Aydin F."/>
            <person name="Tarhane S."/>
            <person name="Karakaya E."/>
            <person name="Abay S."/>
            <person name="Kayman T."/>
            <person name="Guran O."/>
            <person name="Bozkurt E."/>
            <person name="Uzum N."/>
            <person name="Avci A."/>
            <person name="Olgun K."/>
            <person name="Jablonski D."/>
            <person name="Guran C."/>
            <person name="Burcin Saticioglu I."/>
        </authorList>
    </citation>
    <scope>NUCLEOTIDE SEQUENCE [LARGE SCALE GENOMIC DNA]</scope>
    <source>
        <strain evidence="11">Faydin-H75</strain>
        <strain evidence="13">faydin-H76</strain>
    </source>
</reference>
<protein>
    <submittedName>
        <fullName evidence="12">Amino acid ABC transporter permease</fullName>
    </submittedName>
</protein>
<keyword evidence="3 9" id="KW-0813">Transport</keyword>
<keyword evidence="6" id="KW-0029">Amino-acid transport</keyword>
<dbReference type="CDD" id="cd06261">
    <property type="entry name" value="TM_PBP2"/>
    <property type="match status" value="1"/>
</dbReference>
<evidence type="ECO:0000256" key="8">
    <source>
        <dbReference type="ARBA" id="ARBA00023136"/>
    </source>
</evidence>
<evidence type="ECO:0000256" key="2">
    <source>
        <dbReference type="ARBA" id="ARBA00010072"/>
    </source>
</evidence>
<evidence type="ECO:0000256" key="4">
    <source>
        <dbReference type="ARBA" id="ARBA00022475"/>
    </source>
</evidence>
<keyword evidence="5 9" id="KW-0812">Transmembrane</keyword>
<dbReference type="GO" id="GO:0022857">
    <property type="term" value="F:transmembrane transporter activity"/>
    <property type="evidence" value="ECO:0007669"/>
    <property type="project" value="InterPro"/>
</dbReference>
<organism evidence="12 13">
    <name type="scientific">Helicobacter cappadocius</name>
    <dbReference type="NCBI Taxonomy" id="3063998"/>
    <lineage>
        <taxon>Bacteria</taxon>
        <taxon>Pseudomonadati</taxon>
        <taxon>Campylobacterota</taxon>
        <taxon>Epsilonproteobacteria</taxon>
        <taxon>Campylobacterales</taxon>
        <taxon>Helicobacteraceae</taxon>
        <taxon>Helicobacter</taxon>
    </lineage>
</organism>
<reference evidence="11" key="2">
    <citation type="submission" date="2023-07" db="EMBL/GenBank/DDBJ databases">
        <authorList>
            <person name="Aydin F."/>
            <person name="Tarhane S."/>
            <person name="Saticioglu I.B."/>
            <person name="Karakaya E."/>
            <person name="Abay S."/>
            <person name="Guran O."/>
            <person name="Bozkurt E."/>
            <person name="Uzum N."/>
            <person name="Olgun K."/>
            <person name="Jablonski D."/>
        </authorList>
    </citation>
    <scope>NUCLEOTIDE SEQUENCE</scope>
    <source>
        <strain evidence="11">Faydin-H75</strain>
    </source>
</reference>
<evidence type="ECO:0000259" key="10">
    <source>
        <dbReference type="PROSITE" id="PS50928"/>
    </source>
</evidence>
<dbReference type="EMBL" id="JAUYZK010000003">
    <property type="protein sequence ID" value="MDP2538761.1"/>
    <property type="molecule type" value="Genomic_DNA"/>
</dbReference>
<dbReference type="InterPro" id="IPR000515">
    <property type="entry name" value="MetI-like"/>
</dbReference>
<dbReference type="PANTHER" id="PTHR30614:SF37">
    <property type="entry name" value="AMINO-ACID ABC TRANSPORTER PERMEASE PROTEIN YHDX-RELATED"/>
    <property type="match status" value="1"/>
</dbReference>
<dbReference type="GO" id="GO:0006865">
    <property type="term" value="P:amino acid transport"/>
    <property type="evidence" value="ECO:0007669"/>
    <property type="project" value="UniProtKB-KW"/>
</dbReference>
<evidence type="ECO:0000256" key="1">
    <source>
        <dbReference type="ARBA" id="ARBA00004429"/>
    </source>
</evidence>
<accession>A0AA90TBG1</accession>
<keyword evidence="4" id="KW-1003">Cell membrane</keyword>
<name>A0AA90TBG1_9HELI</name>
<evidence type="ECO:0000313" key="12">
    <source>
        <dbReference type="EMBL" id="MDP2538761.1"/>
    </source>
</evidence>
<evidence type="ECO:0000256" key="3">
    <source>
        <dbReference type="ARBA" id="ARBA00022448"/>
    </source>
</evidence>
<reference evidence="12 14" key="1">
    <citation type="submission" date="2023-07" db="EMBL/GenBank/DDBJ databases">
        <title>Unpublished Manusciprt.</title>
        <authorList>
            <person name="Aydin F."/>
            <person name="Tarhane S."/>
            <person name="Saticioglu I.B."/>
            <person name="Karakaya E."/>
            <person name="Abay S."/>
            <person name="Guran O."/>
            <person name="Bozkurt E."/>
            <person name="Uzum N."/>
            <person name="Olgun K."/>
            <person name="Jablonski D."/>
        </authorList>
    </citation>
    <scope>NUCLEOTIDE SEQUENCE</scope>
    <source>
        <strain evidence="14">faydin-H75</strain>
        <strain evidence="12">Faydin-H76</strain>
    </source>
</reference>
<dbReference type="Proteomes" id="UP001177258">
    <property type="component" value="Unassembled WGS sequence"/>
</dbReference>
<dbReference type="PANTHER" id="PTHR30614">
    <property type="entry name" value="MEMBRANE COMPONENT OF AMINO ACID ABC TRANSPORTER"/>
    <property type="match status" value="1"/>
</dbReference>
<comment type="caution">
    <text evidence="12">The sequence shown here is derived from an EMBL/GenBank/DDBJ whole genome shotgun (WGS) entry which is preliminary data.</text>
</comment>
<dbReference type="SUPFAM" id="SSF161098">
    <property type="entry name" value="MetI-like"/>
    <property type="match status" value="1"/>
</dbReference>